<comment type="caution">
    <text evidence="10">The sequence shown here is derived from an EMBL/GenBank/DDBJ whole genome shotgun (WGS) entry which is preliminary data.</text>
</comment>
<feature type="compositionally biased region" description="Basic and acidic residues" evidence="8">
    <location>
        <begin position="37"/>
        <end position="57"/>
    </location>
</feature>
<dbReference type="VEuPathDB" id="ToxoDB:BESB_067430"/>
<dbReference type="InterPro" id="IPR027640">
    <property type="entry name" value="Kinesin-like_fam"/>
</dbReference>
<comment type="similarity">
    <text evidence="6 7">Belongs to the TRAFAC class myosin-kinesin ATPase superfamily. Kinesin family.</text>
</comment>
<evidence type="ECO:0000256" key="5">
    <source>
        <dbReference type="ARBA" id="ARBA00023054"/>
    </source>
</evidence>
<evidence type="ECO:0000256" key="8">
    <source>
        <dbReference type="SAM" id="MobiDB-lite"/>
    </source>
</evidence>
<dbReference type="OrthoDB" id="3176171at2759"/>
<evidence type="ECO:0000313" key="11">
    <source>
        <dbReference type="Proteomes" id="UP000224006"/>
    </source>
</evidence>
<evidence type="ECO:0000256" key="7">
    <source>
        <dbReference type="RuleBase" id="RU000394"/>
    </source>
</evidence>
<dbReference type="Gene3D" id="3.40.850.10">
    <property type="entry name" value="Kinesin motor domain"/>
    <property type="match status" value="1"/>
</dbReference>
<comment type="subcellular location">
    <subcellularLocation>
        <location evidence="1">Cytoplasm</location>
    </subcellularLocation>
</comment>
<evidence type="ECO:0000256" key="1">
    <source>
        <dbReference type="ARBA" id="ARBA00004496"/>
    </source>
</evidence>
<keyword evidence="2" id="KW-0963">Cytoplasm</keyword>
<feature type="binding site" evidence="6">
    <location>
        <begin position="266"/>
        <end position="273"/>
    </location>
    <ligand>
        <name>ATP</name>
        <dbReference type="ChEBI" id="CHEBI:30616"/>
    </ligand>
</feature>
<dbReference type="GO" id="GO:0005737">
    <property type="term" value="C:cytoplasm"/>
    <property type="evidence" value="ECO:0007669"/>
    <property type="project" value="UniProtKB-SubCell"/>
</dbReference>
<keyword evidence="6 7" id="KW-0505">Motor protein</keyword>
<dbReference type="SMART" id="SM00129">
    <property type="entry name" value="KISc"/>
    <property type="match status" value="1"/>
</dbReference>
<dbReference type="PRINTS" id="PR00380">
    <property type="entry name" value="KINESINHEAVY"/>
</dbReference>
<reference evidence="10 11" key="1">
    <citation type="submission" date="2017-09" db="EMBL/GenBank/DDBJ databases">
        <title>Genome sequencing of Besnoitia besnoiti strain Bb-Ger1.</title>
        <authorList>
            <person name="Schares G."/>
            <person name="Venepally P."/>
            <person name="Lorenzi H.A."/>
        </authorList>
    </citation>
    <scope>NUCLEOTIDE SEQUENCE [LARGE SCALE GENOMIC DNA]</scope>
    <source>
        <strain evidence="10 11">Bb-Ger1</strain>
    </source>
</reference>
<proteinExistence type="inferred from homology"/>
<dbReference type="PROSITE" id="PS00411">
    <property type="entry name" value="KINESIN_MOTOR_1"/>
    <property type="match status" value="1"/>
</dbReference>
<feature type="region of interest" description="Disordered" evidence="8">
    <location>
        <begin position="1"/>
        <end position="121"/>
    </location>
</feature>
<keyword evidence="3 6" id="KW-0547">Nucleotide-binding</keyword>
<accession>A0A2A9MH13</accession>
<keyword evidence="7" id="KW-0493">Microtubule</keyword>
<keyword evidence="4 6" id="KW-0067">ATP-binding</keyword>
<dbReference type="InterPro" id="IPR019821">
    <property type="entry name" value="Kinesin_motor_CS"/>
</dbReference>
<dbReference type="GO" id="GO:0051231">
    <property type="term" value="P:spindle elongation"/>
    <property type="evidence" value="ECO:0007669"/>
    <property type="project" value="TreeGrafter"/>
</dbReference>
<organism evidence="10 11">
    <name type="scientific">Besnoitia besnoiti</name>
    <name type="common">Apicomplexan protozoan</name>
    <dbReference type="NCBI Taxonomy" id="94643"/>
    <lineage>
        <taxon>Eukaryota</taxon>
        <taxon>Sar</taxon>
        <taxon>Alveolata</taxon>
        <taxon>Apicomplexa</taxon>
        <taxon>Conoidasida</taxon>
        <taxon>Coccidia</taxon>
        <taxon>Eucoccidiorida</taxon>
        <taxon>Eimeriorina</taxon>
        <taxon>Sarcocystidae</taxon>
        <taxon>Besnoitia</taxon>
    </lineage>
</organism>
<dbReference type="GeneID" id="40311669"/>
<dbReference type="InterPro" id="IPR036961">
    <property type="entry name" value="Kinesin_motor_dom_sf"/>
</dbReference>
<dbReference type="InterPro" id="IPR001752">
    <property type="entry name" value="Kinesin_motor_dom"/>
</dbReference>
<dbReference type="InterPro" id="IPR027417">
    <property type="entry name" value="P-loop_NTPase"/>
</dbReference>
<dbReference type="GO" id="GO:0005874">
    <property type="term" value="C:microtubule"/>
    <property type="evidence" value="ECO:0007669"/>
    <property type="project" value="UniProtKB-KW"/>
</dbReference>
<feature type="compositionally biased region" description="Polar residues" evidence="8">
    <location>
        <begin position="613"/>
        <end position="623"/>
    </location>
</feature>
<sequence>MGRADALHSRKSPANKAAWTDTSSQSAIANTLPVDSAIHKEGTDKAARDERLERKQNVESTRLPQHLGPHDQESEAHGQVAPLWKKSQGRRAQPEQREKTPGAGSSPKQSWRIPATAQGTRRAVAVNSEKGGAEKEYTSHVQVGYCHTQGPEDSQNFLDRIGSRGKPATRSHGGATQDAAVLGYSDSPVCGSTNEEVFTGCTLQGFQAKAGDMDLVSPPESPENGKDAPLTKGCTDATQESVFCSSCLPLVDKLLAGYSASVIAYGQTGAGKSYTMVGDRCMEDFHRGLKDAATRGMIPRIIESLLRRTETLSRQNSGTVFSIRGSLIEIYNESVRDLLTPGRNSLQIRESSHPGTVITDAVEVPLSSVADVLDVIQTGFANRALGTTLSNEKSSRSHAIFQITLRQDSIAECTTKSSQLLLVDLAGSERVSKANTTGERLREAQNINRSLLALGNVINALPPTAGSPKHVPYRESKLTRLLQQSLGGNSFTVILLCCSPHSFNIRETLSTLRFGSRAAHVQNKPQSMEALSPGLLQRRLVESQTELRFSQARLRAYVTQNARQLEAIKMLQRHIPEDTRLSPDDTALLQTALDGCSIVNGLLKSPPPATCPTKTVAPSQYTRMTPPLHPRKLPPATRVPPVTSIRDLSSSLAGQNRPQAKVYSAYIDSLPQGRAFGPQTPQSTAAPAPAAAFVQPVSRVPSLASSNGGHLPKVSEGLPPHSAQLHEEELPQDASLDTVPQFPPQQRQADLCAVADVPNLESQTATQEPACRPVEPGNEDKESCPTSAKPLQEKQPSRLSRFFSLSKGRSLKSKEDRRNVQSNQA</sequence>
<feature type="compositionally biased region" description="Polar residues" evidence="8">
    <location>
        <begin position="20"/>
        <end position="29"/>
    </location>
</feature>
<dbReference type="Proteomes" id="UP000224006">
    <property type="component" value="Chromosome VI"/>
</dbReference>
<keyword evidence="5" id="KW-0175">Coiled coil</keyword>
<dbReference type="Pfam" id="PF00225">
    <property type="entry name" value="Kinesin"/>
    <property type="match status" value="1"/>
</dbReference>
<dbReference type="PANTHER" id="PTHR47969:SF15">
    <property type="entry name" value="CHROMOSOME-ASSOCIATED KINESIN KIF4A-RELATED"/>
    <property type="match status" value="1"/>
</dbReference>
<feature type="region of interest" description="Disordered" evidence="8">
    <location>
        <begin position="701"/>
        <end position="720"/>
    </location>
</feature>
<dbReference type="GO" id="GO:0007018">
    <property type="term" value="P:microtubule-based movement"/>
    <property type="evidence" value="ECO:0007669"/>
    <property type="project" value="InterPro"/>
</dbReference>
<dbReference type="EMBL" id="NWUJ01000006">
    <property type="protein sequence ID" value="PFH34710.1"/>
    <property type="molecule type" value="Genomic_DNA"/>
</dbReference>
<name>A0A2A9MH13_BESBE</name>
<dbReference type="PANTHER" id="PTHR47969">
    <property type="entry name" value="CHROMOSOME-ASSOCIATED KINESIN KIF4A-RELATED"/>
    <property type="match status" value="1"/>
</dbReference>
<dbReference type="GO" id="GO:0005524">
    <property type="term" value="F:ATP binding"/>
    <property type="evidence" value="ECO:0007669"/>
    <property type="project" value="UniProtKB-UniRule"/>
</dbReference>
<evidence type="ECO:0000256" key="4">
    <source>
        <dbReference type="ARBA" id="ARBA00022840"/>
    </source>
</evidence>
<evidence type="ECO:0000256" key="2">
    <source>
        <dbReference type="ARBA" id="ARBA00022490"/>
    </source>
</evidence>
<dbReference type="GO" id="GO:0007052">
    <property type="term" value="P:mitotic spindle organization"/>
    <property type="evidence" value="ECO:0007669"/>
    <property type="project" value="TreeGrafter"/>
</dbReference>
<keyword evidence="11" id="KW-1185">Reference proteome</keyword>
<evidence type="ECO:0000313" key="10">
    <source>
        <dbReference type="EMBL" id="PFH34710.1"/>
    </source>
</evidence>
<gene>
    <name evidence="10" type="ORF">BESB_067430</name>
</gene>
<dbReference type="PROSITE" id="PS50067">
    <property type="entry name" value="KINESIN_MOTOR_2"/>
    <property type="match status" value="1"/>
</dbReference>
<dbReference type="AlphaFoldDB" id="A0A2A9MH13"/>
<evidence type="ECO:0000256" key="3">
    <source>
        <dbReference type="ARBA" id="ARBA00022741"/>
    </source>
</evidence>
<dbReference type="GO" id="GO:0008017">
    <property type="term" value="F:microtubule binding"/>
    <property type="evidence" value="ECO:0007669"/>
    <property type="project" value="InterPro"/>
</dbReference>
<evidence type="ECO:0000256" key="6">
    <source>
        <dbReference type="PROSITE-ProRule" id="PRU00283"/>
    </source>
</evidence>
<evidence type="ECO:0000259" key="9">
    <source>
        <dbReference type="PROSITE" id="PS50067"/>
    </source>
</evidence>
<dbReference type="STRING" id="94643.A0A2A9MH13"/>
<dbReference type="KEGG" id="bbes:BESB_067430"/>
<feature type="region of interest" description="Disordered" evidence="8">
    <location>
        <begin position="761"/>
        <end position="825"/>
    </location>
</feature>
<feature type="domain" description="Kinesin motor" evidence="9">
    <location>
        <begin position="196"/>
        <end position="521"/>
    </location>
</feature>
<dbReference type="RefSeq" id="XP_029218719.1">
    <property type="nucleotide sequence ID" value="XM_029365136.1"/>
</dbReference>
<feature type="region of interest" description="Disordered" evidence="8">
    <location>
        <begin position="613"/>
        <end position="639"/>
    </location>
</feature>
<dbReference type="GO" id="GO:0003777">
    <property type="term" value="F:microtubule motor activity"/>
    <property type="evidence" value="ECO:0007669"/>
    <property type="project" value="InterPro"/>
</dbReference>
<dbReference type="GO" id="GO:0005875">
    <property type="term" value="C:microtubule associated complex"/>
    <property type="evidence" value="ECO:0007669"/>
    <property type="project" value="TreeGrafter"/>
</dbReference>
<dbReference type="SUPFAM" id="SSF52540">
    <property type="entry name" value="P-loop containing nucleoside triphosphate hydrolases"/>
    <property type="match status" value="1"/>
</dbReference>
<protein>
    <recommendedName>
        <fullName evidence="7">Kinesin-like protein</fullName>
    </recommendedName>
</protein>